<evidence type="ECO:0000256" key="18">
    <source>
        <dbReference type="SAM" id="Phobius"/>
    </source>
</evidence>
<evidence type="ECO:0000256" key="5">
    <source>
        <dbReference type="ARBA" id="ARBA00022692"/>
    </source>
</evidence>
<dbReference type="FunFam" id="3.40.50.300:FF:000403">
    <property type="entry name" value="ATP-binding cassette sub-family B member 8, mitochondrial"/>
    <property type="match status" value="1"/>
</dbReference>
<feature type="transmembrane region" description="Helical" evidence="18">
    <location>
        <begin position="244"/>
        <end position="262"/>
    </location>
</feature>
<sequence length="692" mass="76605">MWKIFQCSSSIQNTIKRSLLFTQNSILKSYSPQVIRYHSTKQLSNKPVSKCTYTFSTLTKIGFTFTCGTLLKVTLSNNKTVLCKPATTRLEGYRTLDDRNLKFDWKKLWKYIEPHIWYLVAAILGALAVAILNIQIPQIMGGVVNVVARFSDSHDSEHFLKEMKKPALKLVSMYIAQSAFTFFYINMLSHLGERVAYNMKTDLFASILKQDIAFFDQQRTGEIVNRLTSDIQDFKSSFKQVVSGGLRASTQIIGCSISLIVISPQMTFITLLCVPAVIVLGSAVGSVLRQTSRRAQAQVEKSTAVADEAISNIRTVRAFAMEDQELELFKKEAKLAMVLNEELGFGIGLFQAGTNMFLNSIVLATLYMGGYLLSTNQLSAGQLMAYLMATQTIQRSLAQISLLFGTVVRGVAAGARVFQYLDMQPTMNLKGGQIIPSFYLKGNIEFRNVTFAYPARPQHTVLKNFNLKVEAGKTVAIVGASGNGKSTVVALLERFYDTNDGQIILDGKNIAVLDPSWLRQRVFGYISQEPILFATTVMENIRYGQPDATDEEVKKAAELANAHDFITNFPNGYNTLVGERGTTLSGGQKQRIAIARALLKNPIVLILDEATSALDTESEKVVQAALEKAGAGRTVLVIAHRLSTIENADLIVVLDKGNIVEMGTHEELKEKKGLYWSLNYQQQPETPPIPAG</sequence>
<evidence type="ECO:0000256" key="16">
    <source>
        <dbReference type="ARBA" id="ARBA00041416"/>
    </source>
</evidence>
<accession>A0A8K0DB39</accession>
<keyword evidence="9" id="KW-0809">Transit peptide</keyword>
<dbReference type="InterPro" id="IPR011527">
    <property type="entry name" value="ABC1_TM_dom"/>
</dbReference>
<keyword evidence="11 18" id="KW-1133">Transmembrane helix</keyword>
<dbReference type="InterPro" id="IPR003593">
    <property type="entry name" value="AAA+_ATPase"/>
</dbReference>
<dbReference type="PROSITE" id="PS00211">
    <property type="entry name" value="ABC_TRANSPORTER_1"/>
    <property type="match status" value="1"/>
</dbReference>
<name>A0A8K0DB39_IGNLU</name>
<dbReference type="PIRSF" id="PIRSF002773">
    <property type="entry name" value="ABC_prm/ATPase_B"/>
    <property type="match status" value="1"/>
</dbReference>
<evidence type="ECO:0000256" key="2">
    <source>
        <dbReference type="ARBA" id="ARBA00007577"/>
    </source>
</evidence>
<dbReference type="PROSITE" id="PS50929">
    <property type="entry name" value="ABC_TM1F"/>
    <property type="match status" value="1"/>
</dbReference>
<keyword evidence="7" id="KW-0999">Mitochondrion inner membrane</keyword>
<dbReference type="PANTHER" id="PTHR43394">
    <property type="entry name" value="ATP-DEPENDENT PERMEASE MDL1, MITOCHONDRIAL"/>
    <property type="match status" value="1"/>
</dbReference>
<evidence type="ECO:0000313" key="21">
    <source>
        <dbReference type="EMBL" id="KAF2899958.1"/>
    </source>
</evidence>
<proteinExistence type="inferred from homology"/>
<dbReference type="FunFam" id="1.20.1560.10:FF:000016">
    <property type="entry name" value="ATP-binding cassette sub-family B member 8, mitochondrial"/>
    <property type="match status" value="1"/>
</dbReference>
<evidence type="ECO:0000256" key="4">
    <source>
        <dbReference type="ARBA" id="ARBA00022538"/>
    </source>
</evidence>
<evidence type="ECO:0000256" key="14">
    <source>
        <dbReference type="ARBA" id="ARBA00023136"/>
    </source>
</evidence>
<evidence type="ECO:0000256" key="15">
    <source>
        <dbReference type="ARBA" id="ARBA00040439"/>
    </source>
</evidence>
<feature type="domain" description="ABC transmembrane type-1" evidence="20">
    <location>
        <begin position="120"/>
        <end position="409"/>
    </location>
</feature>
<keyword evidence="10" id="KW-0630">Potassium</keyword>
<comment type="subcellular location">
    <subcellularLocation>
        <location evidence="1">Mitochondrion inner membrane</location>
        <topology evidence="1">Multi-pass membrane protein</topology>
    </subcellularLocation>
</comment>
<dbReference type="GO" id="GO:0005524">
    <property type="term" value="F:ATP binding"/>
    <property type="evidence" value="ECO:0007669"/>
    <property type="project" value="UniProtKB-KW"/>
</dbReference>
<feature type="transmembrane region" description="Helical" evidence="18">
    <location>
        <begin position="116"/>
        <end position="136"/>
    </location>
</feature>
<keyword evidence="8" id="KW-0067">ATP-binding</keyword>
<gene>
    <name evidence="21" type="ORF">ILUMI_06225</name>
</gene>
<evidence type="ECO:0000256" key="13">
    <source>
        <dbReference type="ARBA" id="ARBA00023128"/>
    </source>
</evidence>
<dbReference type="CDD" id="cd18574">
    <property type="entry name" value="ABC_6TM_ABCB8_like"/>
    <property type="match status" value="1"/>
</dbReference>
<evidence type="ECO:0000259" key="19">
    <source>
        <dbReference type="PROSITE" id="PS50893"/>
    </source>
</evidence>
<dbReference type="OrthoDB" id="6500128at2759"/>
<feature type="domain" description="ABC transporter" evidence="19">
    <location>
        <begin position="444"/>
        <end position="681"/>
    </location>
</feature>
<dbReference type="InterPro" id="IPR003439">
    <property type="entry name" value="ABC_transporter-like_ATP-bd"/>
</dbReference>
<comment type="similarity">
    <text evidence="2">Belongs to the ABC transporter superfamily. ABCB family. Multidrug resistance exporter (TC 3.A.1.201) subfamily.</text>
</comment>
<dbReference type="InterPro" id="IPR039421">
    <property type="entry name" value="Type_1_exporter"/>
</dbReference>
<organism evidence="21 22">
    <name type="scientific">Ignelater luminosus</name>
    <name type="common">Cucubano</name>
    <name type="synonym">Pyrophorus luminosus</name>
    <dbReference type="NCBI Taxonomy" id="2038154"/>
    <lineage>
        <taxon>Eukaryota</taxon>
        <taxon>Metazoa</taxon>
        <taxon>Ecdysozoa</taxon>
        <taxon>Arthropoda</taxon>
        <taxon>Hexapoda</taxon>
        <taxon>Insecta</taxon>
        <taxon>Pterygota</taxon>
        <taxon>Neoptera</taxon>
        <taxon>Endopterygota</taxon>
        <taxon>Coleoptera</taxon>
        <taxon>Polyphaga</taxon>
        <taxon>Elateriformia</taxon>
        <taxon>Elateroidea</taxon>
        <taxon>Elateridae</taxon>
        <taxon>Agrypninae</taxon>
        <taxon>Pyrophorini</taxon>
        <taxon>Ignelater</taxon>
    </lineage>
</organism>
<keyword evidence="12" id="KW-0406">Ion transport</keyword>
<dbReference type="InterPro" id="IPR017871">
    <property type="entry name" value="ABC_transporter-like_CS"/>
</dbReference>
<dbReference type="Proteomes" id="UP000801492">
    <property type="component" value="Unassembled WGS sequence"/>
</dbReference>
<dbReference type="EMBL" id="VTPC01002493">
    <property type="protein sequence ID" value="KAF2899958.1"/>
    <property type="molecule type" value="Genomic_DNA"/>
</dbReference>
<evidence type="ECO:0000256" key="7">
    <source>
        <dbReference type="ARBA" id="ARBA00022792"/>
    </source>
</evidence>
<feature type="transmembrane region" description="Helical" evidence="18">
    <location>
        <begin position="167"/>
        <end position="185"/>
    </location>
</feature>
<dbReference type="CDD" id="cd03249">
    <property type="entry name" value="ABC_MTABC3_MDL1_MDL2"/>
    <property type="match status" value="1"/>
</dbReference>
<dbReference type="GO" id="GO:0016887">
    <property type="term" value="F:ATP hydrolysis activity"/>
    <property type="evidence" value="ECO:0007669"/>
    <property type="project" value="InterPro"/>
</dbReference>
<dbReference type="GO" id="GO:0090374">
    <property type="term" value="P:oligopeptide export from mitochondrion"/>
    <property type="evidence" value="ECO:0007669"/>
    <property type="project" value="TreeGrafter"/>
</dbReference>
<feature type="transmembrane region" description="Helical" evidence="18">
    <location>
        <begin position="356"/>
        <end position="374"/>
    </location>
</feature>
<feature type="transmembrane region" description="Helical" evidence="18">
    <location>
        <begin position="268"/>
        <end position="288"/>
    </location>
</feature>
<keyword evidence="13" id="KW-0496">Mitochondrion</keyword>
<dbReference type="AlphaFoldDB" id="A0A8K0DB39"/>
<dbReference type="Pfam" id="PF00005">
    <property type="entry name" value="ABC_tran"/>
    <property type="match status" value="1"/>
</dbReference>
<evidence type="ECO:0000256" key="17">
    <source>
        <dbReference type="ARBA" id="ARBA00042968"/>
    </source>
</evidence>
<dbReference type="Gene3D" id="3.40.50.300">
    <property type="entry name" value="P-loop containing nucleotide triphosphate hydrolases"/>
    <property type="match status" value="1"/>
</dbReference>
<dbReference type="SUPFAM" id="SSF52540">
    <property type="entry name" value="P-loop containing nucleoside triphosphate hydrolases"/>
    <property type="match status" value="1"/>
</dbReference>
<dbReference type="InterPro" id="IPR036640">
    <property type="entry name" value="ABC1_TM_sf"/>
</dbReference>
<dbReference type="PROSITE" id="PS50893">
    <property type="entry name" value="ABC_TRANSPORTER_2"/>
    <property type="match status" value="1"/>
</dbReference>
<dbReference type="InterPro" id="IPR027417">
    <property type="entry name" value="P-loop_NTPase"/>
</dbReference>
<dbReference type="Pfam" id="PF00664">
    <property type="entry name" value="ABC_membrane"/>
    <property type="match status" value="1"/>
</dbReference>
<protein>
    <recommendedName>
        <fullName evidence="15">Mitochondrial potassium channel ATP-binding subunit</fullName>
    </recommendedName>
    <alternativeName>
        <fullName evidence="17">ATP-binding cassette sub-family B member 8, mitochondrial</fullName>
    </alternativeName>
    <alternativeName>
        <fullName evidence="16">Mitochondrial sulfonylurea-receptor</fullName>
    </alternativeName>
</protein>
<keyword evidence="5 18" id="KW-0812">Transmembrane</keyword>
<reference evidence="21" key="1">
    <citation type="submission" date="2019-08" db="EMBL/GenBank/DDBJ databases">
        <title>The genome of the North American firefly Photinus pyralis.</title>
        <authorList>
            <consortium name="Photinus pyralis genome working group"/>
            <person name="Fallon T.R."/>
            <person name="Sander Lower S.E."/>
            <person name="Weng J.-K."/>
        </authorList>
    </citation>
    <scope>NUCLEOTIDE SEQUENCE</scope>
    <source>
        <strain evidence="21">TRF0915ILg1</strain>
        <tissue evidence="21">Whole body</tissue>
    </source>
</reference>
<dbReference type="SUPFAM" id="SSF90123">
    <property type="entry name" value="ABC transporter transmembrane region"/>
    <property type="match status" value="1"/>
</dbReference>
<keyword evidence="22" id="KW-1185">Reference proteome</keyword>
<evidence type="ECO:0000313" key="22">
    <source>
        <dbReference type="Proteomes" id="UP000801492"/>
    </source>
</evidence>
<dbReference type="GO" id="GO:0015421">
    <property type="term" value="F:ABC-type oligopeptide transporter activity"/>
    <property type="evidence" value="ECO:0007669"/>
    <property type="project" value="TreeGrafter"/>
</dbReference>
<evidence type="ECO:0000256" key="9">
    <source>
        <dbReference type="ARBA" id="ARBA00022946"/>
    </source>
</evidence>
<evidence type="ECO:0000256" key="12">
    <source>
        <dbReference type="ARBA" id="ARBA00023065"/>
    </source>
</evidence>
<comment type="caution">
    <text evidence="21">The sequence shown here is derived from an EMBL/GenBank/DDBJ whole genome shotgun (WGS) entry which is preliminary data.</text>
</comment>
<dbReference type="GO" id="GO:0006813">
    <property type="term" value="P:potassium ion transport"/>
    <property type="evidence" value="ECO:0007669"/>
    <property type="project" value="UniProtKB-KW"/>
</dbReference>
<evidence type="ECO:0000256" key="1">
    <source>
        <dbReference type="ARBA" id="ARBA00004448"/>
    </source>
</evidence>
<keyword evidence="6" id="KW-0547">Nucleotide-binding</keyword>
<evidence type="ECO:0000256" key="3">
    <source>
        <dbReference type="ARBA" id="ARBA00022448"/>
    </source>
</evidence>
<evidence type="ECO:0000256" key="11">
    <source>
        <dbReference type="ARBA" id="ARBA00022989"/>
    </source>
</evidence>
<dbReference type="GO" id="GO:0005743">
    <property type="term" value="C:mitochondrial inner membrane"/>
    <property type="evidence" value="ECO:0007669"/>
    <property type="project" value="UniProtKB-SubCell"/>
</dbReference>
<dbReference type="SMART" id="SM00382">
    <property type="entry name" value="AAA"/>
    <property type="match status" value="1"/>
</dbReference>
<evidence type="ECO:0000256" key="6">
    <source>
        <dbReference type="ARBA" id="ARBA00022741"/>
    </source>
</evidence>
<dbReference type="Gene3D" id="1.20.1560.10">
    <property type="entry name" value="ABC transporter type 1, transmembrane domain"/>
    <property type="match status" value="1"/>
</dbReference>
<keyword evidence="3" id="KW-0813">Transport</keyword>
<keyword evidence="4" id="KW-0633">Potassium transport</keyword>
<evidence type="ECO:0000256" key="8">
    <source>
        <dbReference type="ARBA" id="ARBA00022840"/>
    </source>
</evidence>
<keyword evidence="14 18" id="KW-0472">Membrane</keyword>
<dbReference type="PANTHER" id="PTHR43394:SF17">
    <property type="entry name" value="MITOCHONDRIAL POTASSIUM CHANNEL ATP-BINDING SUBUNIT"/>
    <property type="match status" value="1"/>
</dbReference>
<evidence type="ECO:0000256" key="10">
    <source>
        <dbReference type="ARBA" id="ARBA00022958"/>
    </source>
</evidence>
<evidence type="ECO:0000259" key="20">
    <source>
        <dbReference type="PROSITE" id="PS50929"/>
    </source>
</evidence>